<keyword evidence="1" id="KW-0175">Coiled coil</keyword>
<dbReference type="Gene3D" id="1.10.287.110">
    <property type="entry name" value="DnaJ domain"/>
    <property type="match status" value="1"/>
</dbReference>
<proteinExistence type="predicted"/>
<dbReference type="EMBL" id="JBEFKJ010000009">
    <property type="protein sequence ID" value="KAL2044309.1"/>
    <property type="molecule type" value="Genomic_DNA"/>
</dbReference>
<protein>
    <recommendedName>
        <fullName evidence="3">J domain-containing protein</fullName>
    </recommendedName>
</protein>
<organism evidence="4 5">
    <name type="scientific">Stereocaulon virgatum</name>
    <dbReference type="NCBI Taxonomy" id="373712"/>
    <lineage>
        <taxon>Eukaryota</taxon>
        <taxon>Fungi</taxon>
        <taxon>Dikarya</taxon>
        <taxon>Ascomycota</taxon>
        <taxon>Pezizomycotina</taxon>
        <taxon>Lecanoromycetes</taxon>
        <taxon>OSLEUM clade</taxon>
        <taxon>Lecanoromycetidae</taxon>
        <taxon>Lecanorales</taxon>
        <taxon>Lecanorineae</taxon>
        <taxon>Stereocaulaceae</taxon>
        <taxon>Stereocaulon</taxon>
    </lineage>
</organism>
<evidence type="ECO:0000256" key="2">
    <source>
        <dbReference type="SAM" id="MobiDB-lite"/>
    </source>
</evidence>
<dbReference type="Proteomes" id="UP001590950">
    <property type="component" value="Unassembled WGS sequence"/>
</dbReference>
<dbReference type="PANTHER" id="PTHR46620:SF1">
    <property type="entry name" value="J DOMAIN-CONTAINING PROTEIN SPF31"/>
    <property type="match status" value="1"/>
</dbReference>
<evidence type="ECO:0000259" key="3">
    <source>
        <dbReference type="PROSITE" id="PS50076"/>
    </source>
</evidence>
<comment type="caution">
    <text evidence="4">The sequence shown here is derived from an EMBL/GenBank/DDBJ whole genome shotgun (WGS) entry which is preliminary data.</text>
</comment>
<dbReference type="SMART" id="SM00271">
    <property type="entry name" value="DnaJ"/>
    <property type="match status" value="1"/>
</dbReference>
<feature type="region of interest" description="Disordered" evidence="2">
    <location>
        <begin position="166"/>
        <end position="232"/>
    </location>
</feature>
<feature type="compositionally biased region" description="Basic and acidic residues" evidence="2">
    <location>
        <begin position="209"/>
        <end position="222"/>
    </location>
</feature>
<accession>A0ABR4AEP8</accession>
<feature type="compositionally biased region" description="Basic and acidic residues" evidence="2">
    <location>
        <begin position="168"/>
        <end position="179"/>
    </location>
</feature>
<evidence type="ECO:0000313" key="4">
    <source>
        <dbReference type="EMBL" id="KAL2044309.1"/>
    </source>
</evidence>
<gene>
    <name evidence="4" type="ORF">N7G274_003014</name>
</gene>
<feature type="compositionally biased region" description="Basic and acidic residues" evidence="2">
    <location>
        <begin position="190"/>
        <end position="202"/>
    </location>
</feature>
<dbReference type="InterPro" id="IPR001623">
    <property type="entry name" value="DnaJ_domain"/>
</dbReference>
<dbReference type="CDD" id="cd06257">
    <property type="entry name" value="DnaJ"/>
    <property type="match status" value="1"/>
</dbReference>
<reference evidence="4 5" key="1">
    <citation type="submission" date="2024-09" db="EMBL/GenBank/DDBJ databases">
        <title>Rethinking Asexuality: The Enigmatic Case of Functional Sexual Genes in Lepraria (Stereocaulaceae).</title>
        <authorList>
            <person name="Doellman M."/>
            <person name="Sun Y."/>
            <person name="Barcenas-Pena A."/>
            <person name="Lumbsch H.T."/>
            <person name="Grewe F."/>
        </authorList>
    </citation>
    <scope>NUCLEOTIDE SEQUENCE [LARGE SCALE GENOMIC DNA]</scope>
    <source>
        <strain evidence="4 5">Mercado 3170</strain>
    </source>
</reference>
<sequence>MTIKEELKEEVKEEGGGKDELDALDALEKEAAEYNKDAEIDRILKAFKLDAYAVLDLQPGVPESEIKICYRKKSLLIHPDKTTNPRAPDAFDRLKKAQTDLMDEKARTNLDECIADARMLLMRERKLTVDSEEVKNPDKEFKDAWRRKTVEVLVDNEQRRRKQIKAQMQEEGREQRKVDEEIEGRKRRREHEQAWEQTREGRIGSWRDFQQKAKGSEGDGGGKKKKRMKVLG</sequence>
<feature type="coiled-coil region" evidence="1">
    <location>
        <begin position="17"/>
        <end position="44"/>
    </location>
</feature>
<dbReference type="InterPro" id="IPR036869">
    <property type="entry name" value="J_dom_sf"/>
</dbReference>
<evidence type="ECO:0000256" key="1">
    <source>
        <dbReference type="SAM" id="Coils"/>
    </source>
</evidence>
<dbReference type="PRINTS" id="PR00625">
    <property type="entry name" value="JDOMAIN"/>
</dbReference>
<evidence type="ECO:0000313" key="5">
    <source>
        <dbReference type="Proteomes" id="UP001590950"/>
    </source>
</evidence>
<dbReference type="PANTHER" id="PTHR46620">
    <property type="entry name" value="J DOMAIN-CONTAINING PROTEIN SPF31"/>
    <property type="match status" value="1"/>
</dbReference>
<name>A0ABR4AEP8_9LECA</name>
<dbReference type="SUPFAM" id="SSF46565">
    <property type="entry name" value="Chaperone J-domain"/>
    <property type="match status" value="1"/>
</dbReference>
<feature type="compositionally biased region" description="Basic residues" evidence="2">
    <location>
        <begin position="223"/>
        <end position="232"/>
    </location>
</feature>
<keyword evidence="5" id="KW-1185">Reference proteome</keyword>
<dbReference type="PROSITE" id="PS50076">
    <property type="entry name" value="DNAJ_2"/>
    <property type="match status" value="1"/>
</dbReference>
<feature type="domain" description="J" evidence="3">
    <location>
        <begin position="50"/>
        <end position="114"/>
    </location>
</feature>
<dbReference type="Pfam" id="PF00226">
    <property type="entry name" value="DnaJ"/>
    <property type="match status" value="1"/>
</dbReference>